<dbReference type="EMBL" id="LT604072">
    <property type="protein sequence ID" value="SCB02875.1"/>
    <property type="molecule type" value="Genomic_DNA"/>
</dbReference>
<reference evidence="3" key="1">
    <citation type="submission" date="2016-07" db="EMBL/GenBank/DDBJ databases">
        <authorList>
            <person name="Jaenicke Sebastian"/>
        </authorList>
    </citation>
    <scope>NUCLEOTIDE SEQUENCE [LARGE SCALE GENOMIC DNA]</scope>
</reference>
<evidence type="ECO:0000313" key="2">
    <source>
        <dbReference type="EMBL" id="SCB02875.1"/>
    </source>
</evidence>
<organism evidence="2 3">
    <name type="scientific">Xanthomonas translucens pv. translucens DSM 18974</name>
    <dbReference type="NCBI Taxonomy" id="1261556"/>
    <lineage>
        <taxon>Bacteria</taxon>
        <taxon>Pseudomonadati</taxon>
        <taxon>Pseudomonadota</taxon>
        <taxon>Gammaproteobacteria</taxon>
        <taxon>Lysobacterales</taxon>
        <taxon>Lysobacteraceae</taxon>
        <taxon>Xanthomonas</taxon>
        <taxon>Xanthomonas translucens group</taxon>
    </lineage>
</organism>
<protein>
    <recommendedName>
        <fullName evidence="1">AbiTii domain-containing protein</fullName>
    </recommendedName>
</protein>
<name>A0A1C3THY7_XANCT</name>
<dbReference type="Proteomes" id="UP000093071">
    <property type="component" value="Chromosome I"/>
</dbReference>
<feature type="domain" description="AbiTii" evidence="1">
    <location>
        <begin position="2"/>
        <end position="185"/>
    </location>
</feature>
<dbReference type="InterPro" id="IPR041304">
    <property type="entry name" value="AbiTii"/>
</dbReference>
<dbReference type="Pfam" id="PF18864">
    <property type="entry name" value="AbiTii"/>
    <property type="match status" value="1"/>
</dbReference>
<evidence type="ECO:0000259" key="1">
    <source>
        <dbReference type="Pfam" id="PF18864"/>
    </source>
</evidence>
<proteinExistence type="predicted"/>
<gene>
    <name evidence="2" type="ORF">BN444_01767</name>
</gene>
<sequence length="274" mass="30281">MSLVLELQRAAMDQSQSVSDVLRKALVVSTKLKLIDFQQWCDLEVNGYGGAEVPPYRIVNGTVKAHNPYNGWIPVIMSDSESQQLISQRAVGQPVGELEHLVSSKEKGHLQMTFPSEALYKIFGRSESFQLGMIPILIIGRSQVVSILEAVRNKILNWSLTLEQNGVLGEDLTFTKEEVQKASGATYNIGQFHGVLGNVLHSEVQVGDYNGIHSKLKDAGIPQKERNELEQILDDMPKAQGPRRTSLMAQGAAWVVRNGEKLGALSGAIKEWFE</sequence>
<evidence type="ECO:0000313" key="3">
    <source>
        <dbReference type="Proteomes" id="UP000093071"/>
    </source>
</evidence>
<dbReference type="AlphaFoldDB" id="A0A1C3THY7"/>
<accession>A0A1C3THY7</accession>